<dbReference type="AlphaFoldDB" id="A0A975Y3Q9"/>
<evidence type="ECO:0000256" key="1">
    <source>
        <dbReference type="SAM" id="Phobius"/>
    </source>
</evidence>
<protein>
    <submittedName>
        <fullName evidence="2">Uncharacterized protein</fullName>
    </submittedName>
</protein>
<evidence type="ECO:0000313" key="2">
    <source>
        <dbReference type="EMBL" id="QXE22362.1"/>
    </source>
</evidence>
<reference evidence="2" key="1">
    <citation type="submission" date="2017-04" db="EMBL/GenBank/DDBJ databases">
        <title>Genome deletions in a multicellular cyanobacterial endosymbiont for morphological adaptation in marine diatoms.</title>
        <authorList>
            <person name="Wang Y."/>
            <person name="Gao H."/>
            <person name="Li R."/>
            <person name="Xu X."/>
        </authorList>
    </citation>
    <scope>NUCLEOTIDE SEQUENCE</scope>
    <source>
        <strain evidence="2">FACHB 800</strain>
    </source>
</reference>
<gene>
    <name evidence="2" type="ORF">B6N60_01045</name>
</gene>
<feature type="transmembrane region" description="Helical" evidence="1">
    <location>
        <begin position="7"/>
        <end position="27"/>
    </location>
</feature>
<keyword evidence="1" id="KW-0472">Membrane</keyword>
<dbReference type="EMBL" id="CP021056">
    <property type="protein sequence ID" value="QXE22362.1"/>
    <property type="molecule type" value="Genomic_DNA"/>
</dbReference>
<name>A0A975Y3Q9_9NOST</name>
<keyword evidence="3" id="KW-1185">Reference proteome</keyword>
<accession>A0A975Y3Q9</accession>
<evidence type="ECO:0000313" key="3">
    <source>
        <dbReference type="Proteomes" id="UP000683511"/>
    </source>
</evidence>
<dbReference type="RefSeq" id="WP_190604069.1">
    <property type="nucleotide sequence ID" value="NZ_CP021056.1"/>
</dbReference>
<feature type="transmembrane region" description="Helical" evidence="1">
    <location>
        <begin position="65"/>
        <end position="88"/>
    </location>
</feature>
<keyword evidence="1" id="KW-1133">Transmembrane helix</keyword>
<keyword evidence="1" id="KW-0812">Transmembrane</keyword>
<dbReference type="Proteomes" id="UP000683511">
    <property type="component" value="Chromosome"/>
</dbReference>
<feature type="transmembrane region" description="Helical" evidence="1">
    <location>
        <begin position="33"/>
        <end position="53"/>
    </location>
</feature>
<dbReference type="KEGG" id="rsin:B6N60_01045"/>
<organism evidence="2 3">
    <name type="scientific">Richelia sinica FACHB-800</name>
    <dbReference type="NCBI Taxonomy" id="1357546"/>
    <lineage>
        <taxon>Bacteria</taxon>
        <taxon>Bacillati</taxon>
        <taxon>Cyanobacteriota</taxon>
        <taxon>Cyanophyceae</taxon>
        <taxon>Nostocales</taxon>
        <taxon>Nostocaceae</taxon>
        <taxon>Richelia</taxon>
    </lineage>
</organism>
<sequence>MYYRNWQIILFLITPFIAIGILLLPIIPNLTTAQFVISVVIWLLMFICGFLIFKKPQSLPIIKTRILIIIYLLVSSLVFLFVAFLVIMSADFDAPTIETLKYQEYPTTAYLYNYTCFPPDSATECDTYRGELKLKIGITPFVETKFICPCLFGTPERVDEWVILPLEANRDKKLSSIKINLKTSEIIKQ</sequence>
<proteinExistence type="predicted"/>